<accession>A0A1L3GFD7</accession>
<evidence type="ECO:0000256" key="4">
    <source>
        <dbReference type="RuleBase" id="RU362132"/>
    </source>
</evidence>
<organism evidence="8 9">
    <name type="scientific">Syntrophotalea acetylenica</name>
    <name type="common">Pelobacter acetylenicus</name>
    <dbReference type="NCBI Taxonomy" id="29542"/>
    <lineage>
        <taxon>Bacteria</taxon>
        <taxon>Pseudomonadati</taxon>
        <taxon>Thermodesulfobacteriota</taxon>
        <taxon>Desulfuromonadia</taxon>
        <taxon>Desulfuromonadales</taxon>
        <taxon>Syntrophotaleaceae</taxon>
        <taxon>Syntrophotalea</taxon>
    </lineage>
</organism>
<evidence type="ECO:0000256" key="2">
    <source>
        <dbReference type="ARBA" id="ARBA00007812"/>
    </source>
</evidence>
<dbReference type="Proteomes" id="UP000182264">
    <property type="component" value="Chromosome"/>
</dbReference>
<protein>
    <submittedName>
        <fullName evidence="8">Thiamine pyrophosphate-binding protein</fullName>
    </submittedName>
</protein>
<evidence type="ECO:0000313" key="9">
    <source>
        <dbReference type="Proteomes" id="UP000182264"/>
    </source>
</evidence>
<evidence type="ECO:0000256" key="3">
    <source>
        <dbReference type="ARBA" id="ARBA00023052"/>
    </source>
</evidence>
<reference evidence="8 9" key="1">
    <citation type="journal article" date="2017" name="Genome Announc.">
        <title>Complete Genome Sequences of Two Acetylene-Fermenting Pelobacter acetylenicus Strains.</title>
        <authorList>
            <person name="Sutton J.M."/>
            <person name="Baesman S.M."/>
            <person name="Fierst J.L."/>
            <person name="Poret-Peterson A.T."/>
            <person name="Oremland R.S."/>
            <person name="Dunlap D.S."/>
            <person name="Akob D.M."/>
        </authorList>
    </citation>
    <scope>NUCLEOTIDE SEQUENCE [LARGE SCALE GENOMIC DNA]</scope>
    <source>
        <strain evidence="8 9">DSM 3247</strain>
    </source>
</reference>
<dbReference type="InterPro" id="IPR045229">
    <property type="entry name" value="TPP_enz"/>
</dbReference>
<evidence type="ECO:0000259" key="7">
    <source>
        <dbReference type="Pfam" id="PF02776"/>
    </source>
</evidence>
<evidence type="ECO:0000256" key="1">
    <source>
        <dbReference type="ARBA" id="ARBA00001964"/>
    </source>
</evidence>
<dbReference type="InterPro" id="IPR011766">
    <property type="entry name" value="TPP_enzyme_TPP-bd"/>
</dbReference>
<proteinExistence type="inferred from homology"/>
<dbReference type="RefSeq" id="WP_072286401.1">
    <property type="nucleotide sequence ID" value="NZ_CP015455.1"/>
</dbReference>
<dbReference type="KEGG" id="pace:A6070_14230"/>
<keyword evidence="3 4" id="KW-0786">Thiamine pyrophosphate</keyword>
<dbReference type="GO" id="GO:0000287">
    <property type="term" value="F:magnesium ion binding"/>
    <property type="evidence" value="ECO:0007669"/>
    <property type="project" value="InterPro"/>
</dbReference>
<feature type="domain" description="Thiamine pyrophosphate enzyme TPP-binding" evidence="6">
    <location>
        <begin position="416"/>
        <end position="560"/>
    </location>
</feature>
<evidence type="ECO:0000259" key="5">
    <source>
        <dbReference type="Pfam" id="PF00205"/>
    </source>
</evidence>
<dbReference type="Gene3D" id="3.40.50.970">
    <property type="match status" value="2"/>
</dbReference>
<dbReference type="Gene3D" id="3.40.50.1220">
    <property type="entry name" value="TPP-binding domain"/>
    <property type="match status" value="1"/>
</dbReference>
<dbReference type="PROSITE" id="PS00187">
    <property type="entry name" value="TPP_ENZYMES"/>
    <property type="match status" value="1"/>
</dbReference>
<dbReference type="InterPro" id="IPR012001">
    <property type="entry name" value="Thiamin_PyroP_enz_TPP-bd_dom"/>
</dbReference>
<dbReference type="Pfam" id="PF02775">
    <property type="entry name" value="TPP_enzyme_C"/>
    <property type="match status" value="1"/>
</dbReference>
<dbReference type="InterPro" id="IPR029035">
    <property type="entry name" value="DHS-like_NAD/FAD-binding_dom"/>
</dbReference>
<dbReference type="STRING" id="29542.A6070_14230"/>
<evidence type="ECO:0000313" key="8">
    <source>
        <dbReference type="EMBL" id="APG24559.1"/>
    </source>
</evidence>
<dbReference type="InterPro" id="IPR029061">
    <property type="entry name" value="THDP-binding"/>
</dbReference>
<dbReference type="SUPFAM" id="SSF52467">
    <property type="entry name" value="DHS-like NAD/FAD-binding domain"/>
    <property type="match status" value="1"/>
</dbReference>
<dbReference type="GO" id="GO:0009097">
    <property type="term" value="P:isoleucine biosynthetic process"/>
    <property type="evidence" value="ECO:0007669"/>
    <property type="project" value="TreeGrafter"/>
</dbReference>
<dbReference type="CDD" id="cd07035">
    <property type="entry name" value="TPP_PYR_POX_like"/>
    <property type="match status" value="1"/>
</dbReference>
<sequence>MTLSDLIVHYLEKLGVEYVFGIPGSPLGPLFDALRRSEQRGGPRMVLTRHEAGAAFIADGYARESGKLGVCCATTGPGVTNLITGVASACAEQVPMLVLTPQTRLRDLGSGCFQDSSRNGIDVVSMLEPCTVYNATVTHPDQLERKLAAALTAALGNPGGPAHLSIPIDIFAAEADWPPRFSLLPQLLARPHATLDIAGLENLCAEISATLGRGAGLCVLVGHGAADAGHDIERFAELTGATLITTPRGKSVINPYHGQARGVFGMSGHASSRAALTDPKVELILAAGSNLGEWSTGKWDAVLMNDRLVHLHSERRWFERSPMARLQVEGDLVTLFRELNNRIEQWQSEGRLPVPEKPAQSGTAAPAAYIPAGIEVADPACCATDRGDTPIKAPQVYAELLRRLPQATRYFIDNSNSVPWSIHYFFHPRPRHYHLSIEFATMAWAVGAAVGGAFGNPDAPSVCIAGDGCYLMSGQEITVAVERRLPVLFVILNDRAYGLIRHGHRIAGKEDADFSIPPVDFAMLGRAAGAEAFTIRSLQDFDRLDWQALAERQGPTVLEVMIDAEAEPPIAMA</sequence>
<dbReference type="GO" id="GO:0003984">
    <property type="term" value="F:acetolactate synthase activity"/>
    <property type="evidence" value="ECO:0007669"/>
    <property type="project" value="TreeGrafter"/>
</dbReference>
<gene>
    <name evidence="8" type="ORF">A7E75_05600</name>
</gene>
<dbReference type="GO" id="GO:0050660">
    <property type="term" value="F:flavin adenine dinucleotide binding"/>
    <property type="evidence" value="ECO:0007669"/>
    <property type="project" value="TreeGrafter"/>
</dbReference>
<dbReference type="EMBL" id="CP015518">
    <property type="protein sequence ID" value="APG24559.1"/>
    <property type="molecule type" value="Genomic_DNA"/>
</dbReference>
<dbReference type="PANTHER" id="PTHR18968:SF13">
    <property type="entry name" value="ACETOLACTATE SYNTHASE CATALYTIC SUBUNIT, MITOCHONDRIAL"/>
    <property type="match status" value="1"/>
</dbReference>
<dbReference type="CDD" id="cd00568">
    <property type="entry name" value="TPP_enzymes"/>
    <property type="match status" value="1"/>
</dbReference>
<dbReference type="InterPro" id="IPR000399">
    <property type="entry name" value="TPP-bd_CS"/>
</dbReference>
<dbReference type="PANTHER" id="PTHR18968">
    <property type="entry name" value="THIAMINE PYROPHOSPHATE ENZYMES"/>
    <property type="match status" value="1"/>
</dbReference>
<dbReference type="FunFam" id="3.40.50.970:FF:000007">
    <property type="entry name" value="Acetolactate synthase"/>
    <property type="match status" value="1"/>
</dbReference>
<dbReference type="GO" id="GO:0030976">
    <property type="term" value="F:thiamine pyrophosphate binding"/>
    <property type="evidence" value="ECO:0007669"/>
    <property type="project" value="InterPro"/>
</dbReference>
<name>A0A1L3GFD7_SYNAC</name>
<comment type="cofactor">
    <cofactor evidence="1">
        <name>thiamine diphosphate</name>
        <dbReference type="ChEBI" id="CHEBI:58937"/>
    </cofactor>
</comment>
<dbReference type="Pfam" id="PF02776">
    <property type="entry name" value="TPP_enzyme_N"/>
    <property type="match status" value="1"/>
</dbReference>
<comment type="similarity">
    <text evidence="2 4">Belongs to the TPP enzyme family.</text>
</comment>
<dbReference type="GO" id="GO:0005948">
    <property type="term" value="C:acetolactate synthase complex"/>
    <property type="evidence" value="ECO:0007669"/>
    <property type="project" value="TreeGrafter"/>
</dbReference>
<dbReference type="AlphaFoldDB" id="A0A1L3GFD7"/>
<dbReference type="OrthoDB" id="2254214at2"/>
<keyword evidence="9" id="KW-1185">Reference proteome</keyword>
<feature type="domain" description="Thiamine pyrophosphate enzyme central" evidence="5">
    <location>
        <begin position="218"/>
        <end position="338"/>
    </location>
</feature>
<evidence type="ECO:0000259" key="6">
    <source>
        <dbReference type="Pfam" id="PF02775"/>
    </source>
</evidence>
<dbReference type="InterPro" id="IPR012000">
    <property type="entry name" value="Thiamin_PyroP_enz_cen_dom"/>
</dbReference>
<dbReference type="GO" id="GO:0009099">
    <property type="term" value="P:L-valine biosynthetic process"/>
    <property type="evidence" value="ECO:0007669"/>
    <property type="project" value="TreeGrafter"/>
</dbReference>
<dbReference type="Pfam" id="PF00205">
    <property type="entry name" value="TPP_enzyme_M"/>
    <property type="match status" value="1"/>
</dbReference>
<dbReference type="SUPFAM" id="SSF52518">
    <property type="entry name" value="Thiamin diphosphate-binding fold (THDP-binding)"/>
    <property type="match status" value="2"/>
</dbReference>
<feature type="domain" description="Thiamine pyrophosphate enzyme N-terminal TPP-binding" evidence="7">
    <location>
        <begin position="1"/>
        <end position="115"/>
    </location>
</feature>